<evidence type="ECO:0000256" key="3">
    <source>
        <dbReference type="ARBA" id="ARBA00022989"/>
    </source>
</evidence>
<dbReference type="Pfam" id="PF07690">
    <property type="entry name" value="MFS_1"/>
    <property type="match status" value="1"/>
</dbReference>
<dbReference type="SUPFAM" id="SSF103473">
    <property type="entry name" value="MFS general substrate transporter"/>
    <property type="match status" value="2"/>
</dbReference>
<reference evidence="8 9" key="1">
    <citation type="journal article" date="2024" name="IMA Fungus">
        <title>IMA Genome - F19 : A genome assembly and annotation guide to empower mycologists, including annotated draft genome sequences of Ceratocystis pirilliformis, Diaporthe australafricana, Fusarium ophioides, Paecilomyces lecythidis, and Sporothrix stenoceras.</title>
        <authorList>
            <person name="Aylward J."/>
            <person name="Wilson A.M."/>
            <person name="Visagie C.M."/>
            <person name="Spraker J."/>
            <person name="Barnes I."/>
            <person name="Buitendag C."/>
            <person name="Ceriani C."/>
            <person name="Del Mar Angel L."/>
            <person name="du Plessis D."/>
            <person name="Fuchs T."/>
            <person name="Gasser K."/>
            <person name="Kramer D."/>
            <person name="Li W."/>
            <person name="Munsamy K."/>
            <person name="Piso A."/>
            <person name="Price J.L."/>
            <person name="Sonnekus B."/>
            <person name="Thomas C."/>
            <person name="van der Nest A."/>
            <person name="van Dijk A."/>
            <person name="van Heerden A."/>
            <person name="van Vuuren N."/>
            <person name="Yilmaz N."/>
            <person name="Duong T.A."/>
            <person name="van der Merwe N.A."/>
            <person name="Wingfield M.J."/>
            <person name="Wingfield B.D."/>
        </authorList>
    </citation>
    <scope>NUCLEOTIDE SEQUENCE [LARGE SCALE GENOMIC DNA]</scope>
    <source>
        <strain evidence="8 9">CMW 18300</strain>
    </source>
</reference>
<evidence type="ECO:0000256" key="4">
    <source>
        <dbReference type="ARBA" id="ARBA00023136"/>
    </source>
</evidence>
<dbReference type="PANTHER" id="PTHR23501">
    <property type="entry name" value="MAJOR FACILITATOR SUPERFAMILY"/>
    <property type="match status" value="1"/>
</dbReference>
<evidence type="ECO:0000313" key="8">
    <source>
        <dbReference type="EMBL" id="KAL1882244.1"/>
    </source>
</evidence>
<feature type="transmembrane region" description="Helical" evidence="6">
    <location>
        <begin position="188"/>
        <end position="208"/>
    </location>
</feature>
<dbReference type="PROSITE" id="PS50850">
    <property type="entry name" value="MFS"/>
    <property type="match status" value="1"/>
</dbReference>
<feature type="transmembrane region" description="Helical" evidence="6">
    <location>
        <begin position="125"/>
        <end position="144"/>
    </location>
</feature>
<dbReference type="PANTHER" id="PTHR23501:SF59">
    <property type="entry name" value="MAJOR FACILITATOR SUPERFAMILY (MFS) PROFILE DOMAIN-CONTAINING PROTEIN-RELATED"/>
    <property type="match status" value="1"/>
</dbReference>
<feature type="transmembrane region" description="Helical" evidence="6">
    <location>
        <begin position="386"/>
        <end position="405"/>
    </location>
</feature>
<feature type="transmembrane region" description="Helical" evidence="6">
    <location>
        <begin position="321"/>
        <end position="342"/>
    </location>
</feature>
<evidence type="ECO:0000256" key="5">
    <source>
        <dbReference type="SAM" id="MobiDB-lite"/>
    </source>
</evidence>
<keyword evidence="3 6" id="KW-1133">Transmembrane helix</keyword>
<evidence type="ECO:0000256" key="1">
    <source>
        <dbReference type="ARBA" id="ARBA00004141"/>
    </source>
</evidence>
<keyword evidence="4 6" id="KW-0472">Membrane</keyword>
<sequence length="579" mass="62250">MTNKEVECAMSPGTSTPTSGEDEAPAKDTLHKIPTVRSTGRVDIVDDKPVFRPTKDFVLAFSALCVLGLACAFDATTLSVALPTMSAALGGTALEAFWSGTSFLLASTVLQPTVASLSNIFGRKYLIYLSSVLFGAGSLVAALADNFSVILAGRTIQGVGGGGILALTEVVVTDLVPLAFRGQWFSMLSGFWSIGTVTGPLIGAGFAQNVTWRWIFYINLPIIAIGVVFVVLFLHQTKIPGDIMSKLKRFDWLGSVLFTVSSTGFLFGLTTGGVVYEWSSWRVLLPLIIGPFGLVAFTYWEFRFASEPIIHKGIFNNWDMIASYAMTVFHGMILWSVLYFLILYYQGVKFFSPVISAVASLPETLTVAPAGLVVGIIAGKTGHYRWSLWAGWALTTLGAGLLLMLEPGTSTVAWVFLNIPIGLGTGMLFPAMALSIQAASEPALNGEAAAFFSFMRTFGQAVGVAVSGVIFQNVFRQKLLGLPDFAGVADQYSRDATIVVEIIKAMEPGHQRSELVNAYNSALHAIYISMIAFAGFCMVLSASVKGYSLQQEHVTKQRLVQQAQEPKEPGDIERGTAKA</sequence>
<feature type="transmembrane region" description="Helical" evidence="6">
    <location>
        <begin position="411"/>
        <end position="436"/>
    </location>
</feature>
<keyword evidence="2 6" id="KW-0812">Transmembrane</keyword>
<protein>
    <recommendedName>
        <fullName evidence="7">Major facilitator superfamily (MFS) profile domain-containing protein</fullName>
    </recommendedName>
</protein>
<dbReference type="Gene3D" id="1.20.1250.20">
    <property type="entry name" value="MFS general substrate transporter like domains"/>
    <property type="match status" value="2"/>
</dbReference>
<keyword evidence="9" id="KW-1185">Reference proteome</keyword>
<feature type="transmembrane region" description="Helical" evidence="6">
    <location>
        <begin position="354"/>
        <end position="379"/>
    </location>
</feature>
<evidence type="ECO:0000256" key="6">
    <source>
        <dbReference type="SAM" id="Phobius"/>
    </source>
</evidence>
<organism evidence="8 9">
    <name type="scientific">Diaporthe australafricana</name>
    <dbReference type="NCBI Taxonomy" id="127596"/>
    <lineage>
        <taxon>Eukaryota</taxon>
        <taxon>Fungi</taxon>
        <taxon>Dikarya</taxon>
        <taxon>Ascomycota</taxon>
        <taxon>Pezizomycotina</taxon>
        <taxon>Sordariomycetes</taxon>
        <taxon>Sordariomycetidae</taxon>
        <taxon>Diaporthales</taxon>
        <taxon>Diaporthaceae</taxon>
        <taxon>Diaporthe</taxon>
    </lineage>
</organism>
<evidence type="ECO:0000256" key="2">
    <source>
        <dbReference type="ARBA" id="ARBA00022692"/>
    </source>
</evidence>
<evidence type="ECO:0000259" key="7">
    <source>
        <dbReference type="PROSITE" id="PS50850"/>
    </source>
</evidence>
<proteinExistence type="predicted"/>
<feature type="transmembrane region" description="Helical" evidence="6">
    <location>
        <begin position="96"/>
        <end position="118"/>
    </location>
</feature>
<dbReference type="PRINTS" id="PR01036">
    <property type="entry name" value="TCRTETB"/>
</dbReference>
<feature type="region of interest" description="Disordered" evidence="5">
    <location>
        <begin position="1"/>
        <end position="30"/>
    </location>
</feature>
<comment type="caution">
    <text evidence="8">The sequence shown here is derived from an EMBL/GenBank/DDBJ whole genome shotgun (WGS) entry which is preliminary data.</text>
</comment>
<feature type="region of interest" description="Disordered" evidence="5">
    <location>
        <begin position="559"/>
        <end position="579"/>
    </location>
</feature>
<dbReference type="InterPro" id="IPR036259">
    <property type="entry name" value="MFS_trans_sf"/>
</dbReference>
<dbReference type="InterPro" id="IPR011701">
    <property type="entry name" value="MFS"/>
</dbReference>
<accession>A0ABR3Y3C7</accession>
<evidence type="ECO:0000313" key="9">
    <source>
        <dbReference type="Proteomes" id="UP001583177"/>
    </source>
</evidence>
<feature type="transmembrane region" description="Helical" evidence="6">
    <location>
        <begin position="57"/>
        <end position="76"/>
    </location>
</feature>
<comment type="subcellular location">
    <subcellularLocation>
        <location evidence="1">Membrane</location>
        <topology evidence="1">Multi-pass membrane protein</topology>
    </subcellularLocation>
</comment>
<feature type="transmembrane region" description="Helical" evidence="6">
    <location>
        <begin position="214"/>
        <end position="234"/>
    </location>
</feature>
<feature type="compositionally biased region" description="Basic and acidic residues" evidence="5">
    <location>
        <begin position="565"/>
        <end position="579"/>
    </location>
</feature>
<feature type="transmembrane region" description="Helical" evidence="6">
    <location>
        <begin position="255"/>
        <end position="275"/>
    </location>
</feature>
<name>A0ABR3Y3C7_9PEZI</name>
<gene>
    <name evidence="8" type="ORF">Daus18300_000730</name>
</gene>
<dbReference type="EMBL" id="JAWRVE010000004">
    <property type="protein sequence ID" value="KAL1882244.1"/>
    <property type="molecule type" value="Genomic_DNA"/>
</dbReference>
<feature type="transmembrane region" description="Helical" evidence="6">
    <location>
        <begin position="448"/>
        <end position="471"/>
    </location>
</feature>
<feature type="transmembrane region" description="Helical" evidence="6">
    <location>
        <begin position="522"/>
        <end position="542"/>
    </location>
</feature>
<dbReference type="InterPro" id="IPR020846">
    <property type="entry name" value="MFS_dom"/>
</dbReference>
<feature type="transmembrane region" description="Helical" evidence="6">
    <location>
        <begin position="281"/>
        <end position="300"/>
    </location>
</feature>
<feature type="domain" description="Major facilitator superfamily (MFS) profile" evidence="7">
    <location>
        <begin position="60"/>
        <end position="552"/>
    </location>
</feature>
<dbReference type="Proteomes" id="UP001583177">
    <property type="component" value="Unassembled WGS sequence"/>
</dbReference>